<protein>
    <recommendedName>
        <fullName evidence="1">NAD-dependent epimerase/dehydratase domain-containing protein</fullName>
    </recommendedName>
</protein>
<dbReference type="CDD" id="cd08946">
    <property type="entry name" value="SDR_e"/>
    <property type="match status" value="1"/>
</dbReference>
<dbReference type="PANTHER" id="PTHR43245">
    <property type="entry name" value="BIFUNCTIONAL POLYMYXIN RESISTANCE PROTEIN ARNA"/>
    <property type="match status" value="1"/>
</dbReference>
<evidence type="ECO:0000313" key="3">
    <source>
        <dbReference type="Proteomes" id="UP000196228"/>
    </source>
</evidence>
<organism evidence="2 3">
    <name type="scientific">Cellulosimicrobium cellulans</name>
    <name type="common">Arthrobacter luteus</name>
    <dbReference type="NCBI Taxonomy" id="1710"/>
    <lineage>
        <taxon>Bacteria</taxon>
        <taxon>Bacillati</taxon>
        <taxon>Actinomycetota</taxon>
        <taxon>Actinomycetes</taxon>
        <taxon>Micrococcales</taxon>
        <taxon>Promicromonosporaceae</taxon>
        <taxon>Cellulosimicrobium</taxon>
    </lineage>
</organism>
<dbReference type="InterPro" id="IPR050177">
    <property type="entry name" value="Lipid_A_modif_metabolic_enz"/>
</dbReference>
<dbReference type="Pfam" id="PF01370">
    <property type="entry name" value="Epimerase"/>
    <property type="match status" value="1"/>
</dbReference>
<evidence type="ECO:0000259" key="1">
    <source>
        <dbReference type="Pfam" id="PF01370"/>
    </source>
</evidence>
<dbReference type="PANTHER" id="PTHR43245:SF51">
    <property type="entry name" value="SHORT CHAIN DEHYDROGENASE_REDUCTASE FAMILY 42E, MEMBER 2"/>
    <property type="match status" value="1"/>
</dbReference>
<evidence type="ECO:0000313" key="2">
    <source>
        <dbReference type="EMBL" id="ARU50344.1"/>
    </source>
</evidence>
<accession>A0A1Y0HSS5</accession>
<gene>
    <name evidence="2" type="ORF">CBR64_01275</name>
</gene>
<proteinExistence type="predicted"/>
<dbReference type="InterPro" id="IPR036291">
    <property type="entry name" value="NAD(P)-bd_dom_sf"/>
</dbReference>
<reference evidence="2 3" key="1">
    <citation type="submission" date="2017-05" db="EMBL/GenBank/DDBJ databases">
        <authorList>
            <person name="Song R."/>
            <person name="Chenine A.L."/>
            <person name="Ruprecht R.M."/>
        </authorList>
    </citation>
    <scope>NUCLEOTIDE SEQUENCE [LARGE SCALE GENOMIC DNA]</scope>
    <source>
        <strain evidence="2 3">PSBB019</strain>
    </source>
</reference>
<dbReference type="Proteomes" id="UP000196228">
    <property type="component" value="Chromosome"/>
</dbReference>
<feature type="domain" description="NAD-dependent epimerase/dehydratase" evidence="1">
    <location>
        <begin position="3"/>
        <end position="213"/>
    </location>
</feature>
<dbReference type="KEGG" id="cceu:CBR64_01275"/>
<dbReference type="AlphaFoldDB" id="A0A1Y0HSS5"/>
<dbReference type="InterPro" id="IPR001509">
    <property type="entry name" value="Epimerase_deHydtase"/>
</dbReference>
<dbReference type="EMBL" id="CP021383">
    <property type="protein sequence ID" value="ARU50344.1"/>
    <property type="molecule type" value="Genomic_DNA"/>
</dbReference>
<dbReference type="RefSeq" id="WP_087469425.1">
    <property type="nucleotide sequence ID" value="NZ_CP021383.1"/>
</dbReference>
<name>A0A1Y0HSS5_CELCE</name>
<sequence>MRVVVTGASGFVGGAVARGLVADGHDVWTSSRRDPGVAGARHLAWDLTAGPLADPPAADAVVHAGAAVSDWCALDVARATNVGGTLAVRDAFPGARFVHVSSGSVYDPFRPSIRAREQEAPVARYLDAYGTTKAEAERALARDVAHHPDRGAVVVLRPHAVYGPGDTTLLPRVEAAVRRGRLVLPGGGRVLQSLTHVDTLLAAVRAAVALPDDVARASRRGEGPTRGLLVANVADAEPVVLRDALTDALRRRGTDVRVVAVPVRPAWALAGAVETVARRLRRPEPPRLTRYALSHLAMERTYDLTVLRDVLGVDPAPTSFAWLDRAE</sequence>
<dbReference type="Gene3D" id="3.40.50.720">
    <property type="entry name" value="NAD(P)-binding Rossmann-like Domain"/>
    <property type="match status" value="1"/>
</dbReference>
<dbReference type="SUPFAM" id="SSF51735">
    <property type="entry name" value="NAD(P)-binding Rossmann-fold domains"/>
    <property type="match status" value="1"/>
</dbReference>
<dbReference type="OrthoDB" id="3174087at2"/>